<dbReference type="InterPro" id="IPR058634">
    <property type="entry name" value="AaeA-lik-b-barrel"/>
</dbReference>
<keyword evidence="4" id="KW-1133">Transmembrane helix</keyword>
<evidence type="ECO:0000256" key="5">
    <source>
        <dbReference type="ARBA" id="ARBA00023136"/>
    </source>
</evidence>
<dbReference type="Pfam" id="PF25963">
    <property type="entry name" value="Beta-barrel_AAEA"/>
    <property type="match status" value="1"/>
</dbReference>
<feature type="domain" description="p-hydroxybenzoic acid efflux pump subunit AaeA-like beta-barrel" evidence="6">
    <location>
        <begin position="134"/>
        <end position="223"/>
    </location>
</feature>
<evidence type="ECO:0000256" key="3">
    <source>
        <dbReference type="ARBA" id="ARBA00022692"/>
    </source>
</evidence>
<organism evidence="7 8">
    <name type="scientific">Laceyella putida</name>
    <dbReference type="NCBI Taxonomy" id="110101"/>
    <lineage>
        <taxon>Bacteria</taxon>
        <taxon>Bacillati</taxon>
        <taxon>Bacillota</taxon>
        <taxon>Bacilli</taxon>
        <taxon>Bacillales</taxon>
        <taxon>Thermoactinomycetaceae</taxon>
        <taxon>Laceyella</taxon>
    </lineage>
</organism>
<dbReference type="PANTHER" id="PTHR30386">
    <property type="entry name" value="MEMBRANE FUSION SUBUNIT OF EMRAB-TOLC MULTIDRUG EFFLUX PUMP"/>
    <property type="match status" value="1"/>
</dbReference>
<dbReference type="PANTHER" id="PTHR30386:SF26">
    <property type="entry name" value="TRANSPORT PROTEIN COMB"/>
    <property type="match status" value="1"/>
</dbReference>
<keyword evidence="8" id="KW-1185">Reference proteome</keyword>
<protein>
    <submittedName>
        <fullName evidence="7">HlyD family secretion protein</fullName>
    </submittedName>
</protein>
<evidence type="ECO:0000313" key="7">
    <source>
        <dbReference type="EMBL" id="MFC7440221.1"/>
    </source>
</evidence>
<evidence type="ECO:0000259" key="6">
    <source>
        <dbReference type="Pfam" id="PF25963"/>
    </source>
</evidence>
<gene>
    <name evidence="7" type="ORF">ACFQNG_03455</name>
</gene>
<comment type="subcellular location">
    <subcellularLocation>
        <location evidence="1">Membrane</location>
        <topology evidence="1">Single-pass membrane protein</topology>
    </subcellularLocation>
</comment>
<keyword evidence="3" id="KW-0812">Transmembrane</keyword>
<reference evidence="8" key="1">
    <citation type="journal article" date="2019" name="Int. J. Syst. Evol. Microbiol.">
        <title>The Global Catalogue of Microorganisms (GCM) 10K type strain sequencing project: providing services to taxonomists for standard genome sequencing and annotation.</title>
        <authorList>
            <consortium name="The Broad Institute Genomics Platform"/>
            <consortium name="The Broad Institute Genome Sequencing Center for Infectious Disease"/>
            <person name="Wu L."/>
            <person name="Ma J."/>
        </authorList>
    </citation>
    <scope>NUCLEOTIDE SEQUENCE [LARGE SCALE GENOMIC DNA]</scope>
    <source>
        <strain evidence="8">CGMCC 1.12942</strain>
    </source>
</reference>
<dbReference type="RefSeq" id="WP_379863441.1">
    <property type="nucleotide sequence ID" value="NZ_JBHTBW010000006.1"/>
</dbReference>
<evidence type="ECO:0000313" key="8">
    <source>
        <dbReference type="Proteomes" id="UP001596500"/>
    </source>
</evidence>
<name>A0ABW2RGV2_9BACL</name>
<evidence type="ECO:0000256" key="2">
    <source>
        <dbReference type="ARBA" id="ARBA00009477"/>
    </source>
</evidence>
<dbReference type="SUPFAM" id="SSF51230">
    <property type="entry name" value="Single hybrid motif"/>
    <property type="match status" value="1"/>
</dbReference>
<accession>A0ABW2RGV2</accession>
<comment type="caution">
    <text evidence="7">The sequence shown here is derived from an EMBL/GenBank/DDBJ whole genome shotgun (WGS) entry which is preliminary data.</text>
</comment>
<evidence type="ECO:0000256" key="1">
    <source>
        <dbReference type="ARBA" id="ARBA00004167"/>
    </source>
</evidence>
<proteinExistence type="inferred from homology"/>
<dbReference type="InterPro" id="IPR050739">
    <property type="entry name" value="MFP"/>
</dbReference>
<dbReference type="Gene3D" id="2.40.50.100">
    <property type="match status" value="1"/>
</dbReference>
<keyword evidence="5" id="KW-0472">Membrane</keyword>
<evidence type="ECO:0000256" key="4">
    <source>
        <dbReference type="ARBA" id="ARBA00022989"/>
    </source>
</evidence>
<dbReference type="InterPro" id="IPR011053">
    <property type="entry name" value="Single_hybrid_motif"/>
</dbReference>
<sequence length="225" mass="23526">MKRVLIGVITLVFILAAVGGGAYYIQQHSQYVITDNAQVKADVIPIVPMAVGKLTEWSVHTGDRVEQGAPLGVEEVASGNPSPTNGAKAQTPNVVTTPITSPIAGTVLMTHAVPGQVVAAGQPIAVLADLSKTYVLAYVDEAEMGDIHKGQQVDVQLASDMDRVITGRIAEVGLTAGTVLSGTSKQAATGNDKEVQRVPVKITVGEDETNKLIPGMNAMIKIHRS</sequence>
<comment type="similarity">
    <text evidence="2">Belongs to the membrane fusion protein (MFP) (TC 8.A.1) family.</text>
</comment>
<dbReference type="EMBL" id="JBHTBW010000006">
    <property type="protein sequence ID" value="MFC7440221.1"/>
    <property type="molecule type" value="Genomic_DNA"/>
</dbReference>
<dbReference type="Proteomes" id="UP001596500">
    <property type="component" value="Unassembled WGS sequence"/>
</dbReference>
<dbReference type="Gene3D" id="2.40.30.170">
    <property type="match status" value="1"/>
</dbReference>